<evidence type="ECO:0000259" key="5">
    <source>
        <dbReference type="PROSITE" id="PS51387"/>
    </source>
</evidence>
<dbReference type="GO" id="GO:0008720">
    <property type="term" value="F:D-lactate dehydrogenase (NAD+) activity"/>
    <property type="evidence" value="ECO:0007669"/>
    <property type="project" value="TreeGrafter"/>
</dbReference>
<sequence>MSATTQVPVRYQNTEYQGHHTRIFKSLTTPLEAILPPGLSQSQFDAAVDDLVSALGPDSVFVGDALKDYVDPYELWEAEGRRKQPSAAVTPRSEAQLRTVLSLAKKHSFPVWTFSRGKNLGYGGPAPRVNGSVALDLHRMDKIIEVNSEYSYAVVEPGVTFTDLYNYIVKHKLNVWPSTPSLGWGSVVGNTVDRGIGFTPTATHHQNIAGMEVMLANGELVRTGQFAIGDGASKSSHLSKFTFGPSIEGLFLQSNLAVVTKMGIWLHPQPQAYMSVMFDVPEFEDIEALVDTFGKLRRDQLLPNAAYVSNVLEWISMMGKREELWKGEGPIPDWRVKELQKDLGVGYWVLKTGLYGQKDVVQAHFDELKKICAKECPKGRLQGDLFEGKNGDLLEATQVPEQHGGFFCGIPTLWSLPMVDYRVGKTSGLGAHCDHSSIIPSNGKLILDWVKTSRKICESQGWDLACDFFMHERHVILVTMMCYDKSRADHKKAVDTIFHQLFQAGKSKGYSKYRSHINHMDLVQDMFDFNDHAYRRFVESIKDTLDPNGILSPGKMGIWPQKYRHLRELPAKANL</sequence>
<keyword evidence="4" id="KW-0560">Oxidoreductase</keyword>
<dbReference type="InterPro" id="IPR016166">
    <property type="entry name" value="FAD-bd_PCMH"/>
</dbReference>
<dbReference type="OrthoDB" id="5332616at2759"/>
<dbReference type="InterPro" id="IPR016171">
    <property type="entry name" value="Vanillyl_alc_oxidase_C-sub2"/>
</dbReference>
<evidence type="ECO:0000256" key="2">
    <source>
        <dbReference type="ARBA" id="ARBA00022630"/>
    </source>
</evidence>
<dbReference type="SUPFAM" id="SSF55103">
    <property type="entry name" value="FAD-linked oxidases, C-terminal domain"/>
    <property type="match status" value="1"/>
</dbReference>
<keyword evidence="3" id="KW-0274">FAD</keyword>
<dbReference type="Gene3D" id="3.30.43.10">
    <property type="entry name" value="Uridine Diphospho-n-acetylenolpyruvylglucosamine Reductase, domain 2"/>
    <property type="match status" value="1"/>
</dbReference>
<keyword evidence="7" id="KW-1185">Reference proteome</keyword>
<accession>A0A6A6G260</accession>
<dbReference type="InterPro" id="IPR036318">
    <property type="entry name" value="FAD-bd_PCMH-like_sf"/>
</dbReference>
<dbReference type="Gene3D" id="3.40.462.10">
    <property type="entry name" value="FAD-linked oxidases, C-terminal domain"/>
    <property type="match status" value="1"/>
</dbReference>
<evidence type="ECO:0000256" key="1">
    <source>
        <dbReference type="ARBA" id="ARBA00001974"/>
    </source>
</evidence>
<name>A0A6A6G260_9PEZI</name>
<evidence type="ECO:0000256" key="4">
    <source>
        <dbReference type="ARBA" id="ARBA00023002"/>
    </source>
</evidence>
<evidence type="ECO:0000313" key="7">
    <source>
        <dbReference type="Proteomes" id="UP000799538"/>
    </source>
</evidence>
<dbReference type="GO" id="GO:0071949">
    <property type="term" value="F:FAD binding"/>
    <property type="evidence" value="ECO:0007669"/>
    <property type="project" value="InterPro"/>
</dbReference>
<comment type="cofactor">
    <cofactor evidence="1">
        <name>FAD</name>
        <dbReference type="ChEBI" id="CHEBI:57692"/>
    </cofactor>
</comment>
<dbReference type="PANTHER" id="PTHR11748">
    <property type="entry name" value="D-LACTATE DEHYDROGENASE"/>
    <property type="match status" value="1"/>
</dbReference>
<dbReference type="InterPro" id="IPR016167">
    <property type="entry name" value="FAD-bd_PCMH_sub1"/>
</dbReference>
<dbReference type="Proteomes" id="UP000799538">
    <property type="component" value="Unassembled WGS sequence"/>
</dbReference>
<dbReference type="EMBL" id="ML992516">
    <property type="protein sequence ID" value="KAF2219520.1"/>
    <property type="molecule type" value="Genomic_DNA"/>
</dbReference>
<dbReference type="InterPro" id="IPR006094">
    <property type="entry name" value="Oxid_FAD_bind_N"/>
</dbReference>
<dbReference type="Gene3D" id="1.10.45.10">
    <property type="entry name" value="Vanillyl-alcohol Oxidase, Chain A, domain 4"/>
    <property type="match status" value="1"/>
</dbReference>
<evidence type="ECO:0000256" key="3">
    <source>
        <dbReference type="ARBA" id="ARBA00022827"/>
    </source>
</evidence>
<dbReference type="PANTHER" id="PTHR11748:SF114">
    <property type="entry name" value="ARYL-ALCOHOL OXIDASE VANILLYL-ALCOHOL OXIDASE (AFU_ORTHOLOGUE AFUA_3G09500)-RELATED"/>
    <property type="match status" value="1"/>
</dbReference>
<dbReference type="Pfam" id="PF02913">
    <property type="entry name" value="FAD-oxidase_C"/>
    <property type="match status" value="1"/>
</dbReference>
<dbReference type="PROSITE" id="PS51387">
    <property type="entry name" value="FAD_PCMH"/>
    <property type="match status" value="1"/>
</dbReference>
<gene>
    <name evidence="6" type="ORF">BDZ85DRAFT_243287</name>
</gene>
<dbReference type="GO" id="GO:0005739">
    <property type="term" value="C:mitochondrion"/>
    <property type="evidence" value="ECO:0007669"/>
    <property type="project" value="TreeGrafter"/>
</dbReference>
<reference evidence="7" key="1">
    <citation type="journal article" date="2020" name="Stud. Mycol.">
        <title>101 Dothideomycetes genomes: A test case for predicting lifestyles and emergence of pathogens.</title>
        <authorList>
            <person name="Haridas S."/>
            <person name="Albert R."/>
            <person name="Binder M."/>
            <person name="Bloem J."/>
            <person name="LaButti K."/>
            <person name="Salamov A."/>
            <person name="Andreopoulos B."/>
            <person name="Baker S."/>
            <person name="Barry K."/>
            <person name="Bills G."/>
            <person name="Bluhm B."/>
            <person name="Cannon C."/>
            <person name="Castanera R."/>
            <person name="Culley D."/>
            <person name="Daum C."/>
            <person name="Ezra D."/>
            <person name="Gonzalez J."/>
            <person name="Henrissat B."/>
            <person name="Kuo A."/>
            <person name="Liang C."/>
            <person name="Lipzen A."/>
            <person name="Lutzoni F."/>
            <person name="Magnuson J."/>
            <person name="Mondo S."/>
            <person name="Nolan M."/>
            <person name="Ohm R."/>
            <person name="Pangilinan J."/>
            <person name="Park H.-J."/>
            <person name="Ramirez L."/>
            <person name="Alfaro M."/>
            <person name="Sun H."/>
            <person name="Tritt A."/>
            <person name="Yoshinaga Y."/>
            <person name="Zwiers L.-H."/>
            <person name="Turgeon B."/>
            <person name="Goodwin S."/>
            <person name="Spatafora J."/>
            <person name="Crous P."/>
            <person name="Grigoriev I."/>
        </authorList>
    </citation>
    <scope>NUCLEOTIDE SEQUENCE [LARGE SCALE GENOMIC DNA]</scope>
    <source>
        <strain evidence="7">CECT 20119</strain>
    </source>
</reference>
<dbReference type="GO" id="GO:0004458">
    <property type="term" value="F:D-lactate dehydrogenase (cytochrome) activity"/>
    <property type="evidence" value="ECO:0007669"/>
    <property type="project" value="TreeGrafter"/>
</dbReference>
<dbReference type="Pfam" id="PF01565">
    <property type="entry name" value="FAD_binding_4"/>
    <property type="match status" value="1"/>
</dbReference>
<proteinExistence type="predicted"/>
<dbReference type="Gene3D" id="3.30.465.10">
    <property type="match status" value="1"/>
</dbReference>
<organism evidence="6 7">
    <name type="scientific">Elsinoe ampelina</name>
    <dbReference type="NCBI Taxonomy" id="302913"/>
    <lineage>
        <taxon>Eukaryota</taxon>
        <taxon>Fungi</taxon>
        <taxon>Dikarya</taxon>
        <taxon>Ascomycota</taxon>
        <taxon>Pezizomycotina</taxon>
        <taxon>Dothideomycetes</taxon>
        <taxon>Dothideomycetidae</taxon>
        <taxon>Myriangiales</taxon>
        <taxon>Elsinoaceae</taxon>
        <taxon>Elsinoe</taxon>
    </lineage>
</organism>
<dbReference type="InterPro" id="IPR016170">
    <property type="entry name" value="Cytok_DH_C_sf"/>
</dbReference>
<dbReference type="GO" id="GO:1903457">
    <property type="term" value="P:lactate catabolic process"/>
    <property type="evidence" value="ECO:0007669"/>
    <property type="project" value="TreeGrafter"/>
</dbReference>
<dbReference type="SUPFAM" id="SSF56176">
    <property type="entry name" value="FAD-binding/transporter-associated domain-like"/>
    <property type="match status" value="1"/>
</dbReference>
<protein>
    <submittedName>
        <fullName evidence="6">Glycolate oxidase</fullName>
    </submittedName>
</protein>
<dbReference type="InterPro" id="IPR016164">
    <property type="entry name" value="FAD-linked_Oxase-like_C"/>
</dbReference>
<dbReference type="InterPro" id="IPR016169">
    <property type="entry name" value="FAD-bd_PCMH_sub2"/>
</dbReference>
<dbReference type="AlphaFoldDB" id="A0A6A6G260"/>
<keyword evidence="2" id="KW-0285">Flavoprotein</keyword>
<evidence type="ECO:0000313" key="6">
    <source>
        <dbReference type="EMBL" id="KAF2219520.1"/>
    </source>
</evidence>
<feature type="domain" description="FAD-binding PCMH-type" evidence="5">
    <location>
        <begin position="81"/>
        <end position="269"/>
    </location>
</feature>
<dbReference type="InterPro" id="IPR004113">
    <property type="entry name" value="FAD-bd_oxidored_4_C"/>
</dbReference>